<evidence type="ECO:0000256" key="1">
    <source>
        <dbReference type="SAM" id="Phobius"/>
    </source>
</evidence>
<keyword evidence="3" id="KW-1185">Reference proteome</keyword>
<accession>A0ABW7BHU7</accession>
<keyword evidence="1" id="KW-0472">Membrane</keyword>
<keyword evidence="1" id="KW-1133">Transmembrane helix</keyword>
<keyword evidence="1" id="KW-0812">Transmembrane</keyword>
<protein>
    <submittedName>
        <fullName evidence="2">Uncharacterized protein</fullName>
    </submittedName>
</protein>
<evidence type="ECO:0000313" key="3">
    <source>
        <dbReference type="Proteomes" id="UP001604267"/>
    </source>
</evidence>
<name>A0ABW7BHU7_9ACTN</name>
<gene>
    <name evidence="2" type="ORF">ACGFZB_41155</name>
</gene>
<evidence type="ECO:0000313" key="2">
    <source>
        <dbReference type="EMBL" id="MFG3016756.1"/>
    </source>
</evidence>
<dbReference type="Proteomes" id="UP001604267">
    <property type="component" value="Unassembled WGS sequence"/>
</dbReference>
<dbReference type="EMBL" id="JBICYV010000035">
    <property type="protein sequence ID" value="MFG3016756.1"/>
    <property type="molecule type" value="Genomic_DNA"/>
</dbReference>
<sequence length="183" mass="19845">MEQETPHVRGRRFGRGIREGSAYAALLGALIGALAGLAGSVLVYVETEKTQHAAAADRRADIRRAAYVQLGTASDSFVTEFTDTSILVAEGNEARRSQFDDKFIPALTSLAQAEMAARLVGTDTSRALLAQAVQHRKNMQTVLAGAVNEKIDPQRFTSESIDARTKYTKAMKAFLDKVDSEVL</sequence>
<organism evidence="2 3">
    <name type="scientific">Streptomyces cinerochromogenes</name>
    <dbReference type="NCBI Taxonomy" id="66422"/>
    <lineage>
        <taxon>Bacteria</taxon>
        <taxon>Bacillati</taxon>
        <taxon>Actinomycetota</taxon>
        <taxon>Actinomycetes</taxon>
        <taxon>Kitasatosporales</taxon>
        <taxon>Streptomycetaceae</taxon>
        <taxon>Streptomyces</taxon>
    </lineage>
</organism>
<comment type="caution">
    <text evidence="2">The sequence shown here is derived from an EMBL/GenBank/DDBJ whole genome shotgun (WGS) entry which is preliminary data.</text>
</comment>
<feature type="transmembrane region" description="Helical" evidence="1">
    <location>
        <begin position="21"/>
        <end position="45"/>
    </location>
</feature>
<reference evidence="2 3" key="1">
    <citation type="submission" date="2024-10" db="EMBL/GenBank/DDBJ databases">
        <title>The Natural Products Discovery Center: Release of the First 8490 Sequenced Strains for Exploring Actinobacteria Biosynthetic Diversity.</title>
        <authorList>
            <person name="Kalkreuter E."/>
            <person name="Kautsar S.A."/>
            <person name="Yang D."/>
            <person name="Bader C.D."/>
            <person name="Teijaro C.N."/>
            <person name="Fluegel L."/>
            <person name="Davis C.M."/>
            <person name="Simpson J.R."/>
            <person name="Lauterbach L."/>
            <person name="Steele A.D."/>
            <person name="Gui C."/>
            <person name="Meng S."/>
            <person name="Li G."/>
            <person name="Viehrig K."/>
            <person name="Ye F."/>
            <person name="Su P."/>
            <person name="Kiefer A.F."/>
            <person name="Nichols A."/>
            <person name="Cepeda A.J."/>
            <person name="Yan W."/>
            <person name="Fan B."/>
            <person name="Jiang Y."/>
            <person name="Adhikari A."/>
            <person name="Zheng C.-J."/>
            <person name="Schuster L."/>
            <person name="Cowan T.M."/>
            <person name="Smanski M.J."/>
            <person name="Chevrette M.G."/>
            <person name="De Carvalho L.P.S."/>
            <person name="Shen B."/>
        </authorList>
    </citation>
    <scope>NUCLEOTIDE SEQUENCE [LARGE SCALE GENOMIC DNA]</scope>
    <source>
        <strain evidence="2 3">NPDC048320</strain>
    </source>
</reference>
<dbReference type="RefSeq" id="WP_392825836.1">
    <property type="nucleotide sequence ID" value="NZ_JBICYV010000035.1"/>
</dbReference>
<proteinExistence type="predicted"/>